<evidence type="ECO:0008006" key="4">
    <source>
        <dbReference type="Google" id="ProtNLM"/>
    </source>
</evidence>
<feature type="transmembrane region" description="Helical" evidence="2">
    <location>
        <begin position="595"/>
        <end position="616"/>
    </location>
</feature>
<feature type="region of interest" description="Disordered" evidence="1">
    <location>
        <begin position="319"/>
        <end position="373"/>
    </location>
</feature>
<feature type="region of interest" description="Disordered" evidence="1">
    <location>
        <begin position="821"/>
        <end position="889"/>
    </location>
</feature>
<feature type="transmembrane region" description="Helical" evidence="2">
    <location>
        <begin position="569"/>
        <end position="589"/>
    </location>
</feature>
<evidence type="ECO:0000256" key="1">
    <source>
        <dbReference type="SAM" id="MobiDB-lite"/>
    </source>
</evidence>
<sequence length="889" mass="98364">MYRIRCRSEQVLSLDSPSIMVYALGRAIRIVRRLEGIENAGLRPVRRVTLLDFEPIAETVEVEGEFIISGDVESSVSASLGMPQVQVLDEFGSALARASDVKIRIFTCGLEYRELSSGKQGIPWPVPEGCEEMRNWEVSPARFLCLGTKQDEDCDQGITTWQNFWIDPSVKTGFYWVFFTADGVVQRQDLPLYIVNGNVPSDGAIVSYRAGVMCIILIILPLFVTNLDSRGTSWSKGLLGLSSIFGLLTALHVITTVTWYGDITRVPIELSILGAALILNLGLIILLLFRLVFGMEKTQYFTRRQAAYLASMRELFISQHGPRSRPSSGGKKVHPAKEFDDLDGVTPKDEDEDDETASKESDRDLSPEEKQNMERIMAARKLRSLGEGMLVKGEDGDGGVLGGSFQYPVRLLMGAGMSSAAVLIFLVLINSIVNTTIYSLNLLRAEVVGYREALGNGATSMDDESDYPGVPTPPYSTTYNYIAMAYTLVESFYQENDTIFDSLILSMTISSIAGSAVTGASFCFAWYKMCRSYKEKMFQIRYNPNLIDSWKFPVVEAGGYVGRQMWSSVISALFVYMPIALFTLVLSWGPTQLMVLLWFFIPLAGLVVLEVFSLALRRLLNASTTVNTPTGVYITNRPLFGLYDFIGLYLHVITGPALAVTRLAFTYADFAVSIGRLDRPVLQGRISHYDTGHASYVAMMYLDYIYNAPVSSLLAHSLARLMEARDRKKWEDLADISQEALKQRRKEANARLNRNRWQLLFTQRCNPEVKKLRRLPPAPTQAWDRDEIRDFEQEVEDDVGAWEAVQQAKLNRVRLAAKLMGGPVKRREKPDSKQASPNGKAEVGSTTASPMVGSPMSAVGSPAGGQGSPAGGGGSRRASVTEPVGTGPI</sequence>
<accession>A0A7S0YUF8</accession>
<name>A0A7S0YUF8_9CRYP</name>
<dbReference type="EMBL" id="HBFN01009121">
    <property type="protein sequence ID" value="CAD8788428.1"/>
    <property type="molecule type" value="Transcribed_RNA"/>
</dbReference>
<feature type="transmembrane region" description="Helical" evidence="2">
    <location>
        <begin position="411"/>
        <end position="433"/>
    </location>
</feature>
<evidence type="ECO:0000256" key="2">
    <source>
        <dbReference type="SAM" id="Phobius"/>
    </source>
</evidence>
<evidence type="ECO:0000313" key="3">
    <source>
        <dbReference type="EMBL" id="CAD8788428.1"/>
    </source>
</evidence>
<feature type="transmembrane region" description="Helical" evidence="2">
    <location>
        <begin position="206"/>
        <end position="225"/>
    </location>
</feature>
<feature type="transmembrane region" description="Helical" evidence="2">
    <location>
        <begin position="272"/>
        <end position="293"/>
    </location>
</feature>
<dbReference type="Pfam" id="PF14752">
    <property type="entry name" value="RBP_receptor"/>
    <property type="match status" value="1"/>
</dbReference>
<feature type="transmembrane region" description="Helical" evidence="2">
    <location>
        <begin position="503"/>
        <end position="527"/>
    </location>
</feature>
<keyword evidence="2" id="KW-0472">Membrane</keyword>
<dbReference type="AlphaFoldDB" id="A0A7S0YUF8"/>
<feature type="compositionally biased region" description="Basic and acidic residues" evidence="1">
    <location>
        <begin position="356"/>
        <end position="373"/>
    </location>
</feature>
<feature type="compositionally biased region" description="Gly residues" evidence="1">
    <location>
        <begin position="862"/>
        <end position="875"/>
    </location>
</feature>
<reference evidence="3" key="1">
    <citation type="submission" date="2021-01" db="EMBL/GenBank/DDBJ databases">
        <authorList>
            <person name="Corre E."/>
            <person name="Pelletier E."/>
            <person name="Niang G."/>
            <person name="Scheremetjew M."/>
            <person name="Finn R."/>
            <person name="Kale V."/>
            <person name="Holt S."/>
            <person name="Cochrane G."/>
            <person name="Meng A."/>
            <person name="Brown T."/>
            <person name="Cohen L."/>
        </authorList>
    </citation>
    <scope>NUCLEOTIDE SEQUENCE</scope>
    <source>
        <strain evidence="3">CCMP443</strain>
    </source>
</reference>
<protein>
    <recommendedName>
        <fullName evidence="4">Receptor for retinol uptake STRA6</fullName>
    </recommendedName>
</protein>
<dbReference type="GO" id="GO:0038023">
    <property type="term" value="F:signaling receptor activity"/>
    <property type="evidence" value="ECO:0007669"/>
    <property type="project" value="InterPro"/>
</dbReference>
<keyword evidence="2" id="KW-1133">Transmembrane helix</keyword>
<gene>
    <name evidence="3" type="ORF">HTEP1355_LOCUS5299</name>
</gene>
<keyword evidence="2" id="KW-0812">Transmembrane</keyword>
<feature type="transmembrane region" description="Helical" evidence="2">
    <location>
        <begin position="237"/>
        <end position="260"/>
    </location>
</feature>
<dbReference type="InterPro" id="IPR026612">
    <property type="entry name" value="STRA6-like"/>
</dbReference>
<proteinExistence type="predicted"/>
<organism evidence="3">
    <name type="scientific">Hemiselmis tepida</name>
    <dbReference type="NCBI Taxonomy" id="464990"/>
    <lineage>
        <taxon>Eukaryota</taxon>
        <taxon>Cryptophyceae</taxon>
        <taxon>Cryptomonadales</taxon>
        <taxon>Hemiselmidaceae</taxon>
        <taxon>Hemiselmis</taxon>
    </lineage>
</organism>